<evidence type="ECO:0000256" key="1">
    <source>
        <dbReference type="SAM" id="MobiDB-lite"/>
    </source>
</evidence>
<evidence type="ECO:0000313" key="3">
    <source>
        <dbReference type="Proteomes" id="UP001497382"/>
    </source>
</evidence>
<feature type="region of interest" description="Disordered" evidence="1">
    <location>
        <begin position="110"/>
        <end position="132"/>
    </location>
</feature>
<dbReference type="EMBL" id="CAXIEN010000225">
    <property type="protein sequence ID" value="CAL1288095.1"/>
    <property type="molecule type" value="Genomic_DNA"/>
</dbReference>
<feature type="compositionally biased region" description="Basic and acidic residues" evidence="1">
    <location>
        <begin position="121"/>
        <end position="132"/>
    </location>
</feature>
<proteinExistence type="predicted"/>
<accession>A0AAV2AWS6</accession>
<protein>
    <submittedName>
        <fullName evidence="2">Uncharacterized protein</fullName>
    </submittedName>
</protein>
<sequence>MYLFYHYQISLVIPFRSSWGRAVFEHHKSESFVHGGLPLNRILWGPPGCQQTNHAQHQLRSDDLDPQPAGGCGHRRGRHPGLPPGVASQVGDVLDAGWWWRHDHLQHQVQQRPHRHGHLQGADEAHHQEPPSRRLRILHLRRKELARRDGGDHQVVRNTQTTFFNIPIKRRLRKHWS</sequence>
<reference evidence="2 3" key="1">
    <citation type="submission" date="2024-04" db="EMBL/GenBank/DDBJ databases">
        <authorList>
            <person name="Rising A."/>
            <person name="Reimegard J."/>
            <person name="Sonavane S."/>
            <person name="Akerstrom W."/>
            <person name="Nylinder S."/>
            <person name="Hedman E."/>
            <person name="Kallberg Y."/>
        </authorList>
    </citation>
    <scope>NUCLEOTIDE SEQUENCE [LARGE SCALE GENOMIC DNA]</scope>
</reference>
<dbReference type="AlphaFoldDB" id="A0AAV2AWS6"/>
<keyword evidence="3" id="KW-1185">Reference proteome</keyword>
<gene>
    <name evidence="2" type="ORF">LARSCL_LOCUS15157</name>
</gene>
<name>A0AAV2AWS6_9ARAC</name>
<dbReference type="Proteomes" id="UP001497382">
    <property type="component" value="Unassembled WGS sequence"/>
</dbReference>
<evidence type="ECO:0000313" key="2">
    <source>
        <dbReference type="EMBL" id="CAL1288095.1"/>
    </source>
</evidence>
<organism evidence="2 3">
    <name type="scientific">Larinioides sclopetarius</name>
    <dbReference type="NCBI Taxonomy" id="280406"/>
    <lineage>
        <taxon>Eukaryota</taxon>
        <taxon>Metazoa</taxon>
        <taxon>Ecdysozoa</taxon>
        <taxon>Arthropoda</taxon>
        <taxon>Chelicerata</taxon>
        <taxon>Arachnida</taxon>
        <taxon>Araneae</taxon>
        <taxon>Araneomorphae</taxon>
        <taxon>Entelegynae</taxon>
        <taxon>Araneoidea</taxon>
        <taxon>Araneidae</taxon>
        <taxon>Larinioides</taxon>
    </lineage>
</organism>
<comment type="caution">
    <text evidence="2">The sequence shown here is derived from an EMBL/GenBank/DDBJ whole genome shotgun (WGS) entry which is preliminary data.</text>
</comment>